<evidence type="ECO:0000313" key="2">
    <source>
        <dbReference type="EMBL" id="BAK94435.1"/>
    </source>
</evidence>
<feature type="domain" description="LysR substrate-binding" evidence="1">
    <location>
        <begin position="2"/>
        <end position="60"/>
    </location>
</feature>
<proteinExistence type="predicted"/>
<evidence type="ECO:0000259" key="1">
    <source>
        <dbReference type="Pfam" id="PF03466"/>
    </source>
</evidence>
<name>A0AAN1SG97_TETHN</name>
<dbReference type="AlphaFoldDB" id="A0AAN1SG97"/>
<dbReference type="Pfam" id="PF03466">
    <property type="entry name" value="LysR_substrate"/>
    <property type="match status" value="1"/>
</dbReference>
<dbReference type="SUPFAM" id="SSF53850">
    <property type="entry name" value="Periplasmic binding protein-like II"/>
    <property type="match status" value="1"/>
</dbReference>
<protein>
    <submittedName>
        <fullName evidence="2">LysR family transcriptional regulator</fullName>
    </submittedName>
</protein>
<sequence length="67" mass="7670">MSEHPQVTFSTFSGTSDVIVDRLDKGLLDLAILLEPISTDKYHKFVLPREEKWGLMVSQQSYLMPTE</sequence>
<gene>
    <name evidence="2" type="ordered locus">TEH_11080</name>
</gene>
<dbReference type="EMBL" id="AP012046">
    <property type="protein sequence ID" value="BAK94435.1"/>
    <property type="molecule type" value="Genomic_DNA"/>
</dbReference>
<organism evidence="2 3">
    <name type="scientific">Tetragenococcus halophilus (strain DSM 20338 / JCM 20259 / NCIMB 9735 / NBRC 12172)</name>
    <name type="common">Pediococcus halophilus</name>
    <dbReference type="NCBI Taxonomy" id="945021"/>
    <lineage>
        <taxon>Bacteria</taxon>
        <taxon>Bacillati</taxon>
        <taxon>Bacillota</taxon>
        <taxon>Bacilli</taxon>
        <taxon>Lactobacillales</taxon>
        <taxon>Enterococcaceae</taxon>
        <taxon>Tetragenococcus</taxon>
    </lineage>
</organism>
<reference evidence="2 3" key="1">
    <citation type="submission" date="2011-01" db="EMBL/GenBank/DDBJ databases">
        <title>Whole genome sequence of Tetragenococcus halophilus NBRC 12172.</title>
        <authorList>
            <person name="Nakazawa H."/>
            <person name="Omata S."/>
            <person name="Koga C."/>
            <person name="Watanabe Y."/>
            <person name="Katano Y."/>
            <person name="Ito N."/>
            <person name="Tsukatani N."/>
            <person name="Ankai A."/>
            <person name="Oguchi A."/>
            <person name="Fukui S."/>
            <person name="Yashiro I."/>
            <person name="Kamata S."/>
            <person name="Hashimoto Y."/>
            <person name="Yamazaki J."/>
            <person name="Taguchi H."/>
            <person name="Tanaka A."/>
            <person name="Koyama T."/>
            <person name="Ichige A."/>
            <person name="Hanya Y."/>
            <person name="Tanikawa S."/>
            <person name="Yamazaki S."/>
            <person name="Fujita N."/>
        </authorList>
    </citation>
    <scope>NUCLEOTIDE SEQUENCE [LARGE SCALE GENOMIC DNA]</scope>
    <source>
        <strain evidence="3">DSM 20338 / JCM 20259 / NCIMB 9735 / NBRC 12172</strain>
    </source>
</reference>
<dbReference type="InterPro" id="IPR005119">
    <property type="entry name" value="LysR_subst-bd"/>
</dbReference>
<evidence type="ECO:0000313" key="3">
    <source>
        <dbReference type="Proteomes" id="UP000002663"/>
    </source>
</evidence>
<accession>A0AAN1SG97</accession>
<dbReference type="Gene3D" id="3.40.190.10">
    <property type="entry name" value="Periplasmic binding protein-like II"/>
    <property type="match status" value="1"/>
</dbReference>
<dbReference type="Proteomes" id="UP000002663">
    <property type="component" value="Chromosome"/>
</dbReference>
<dbReference type="KEGG" id="thl:TEH_11080"/>